<feature type="domain" description="Arrestin C-terminal-like" evidence="3">
    <location>
        <begin position="339"/>
        <end position="476"/>
    </location>
</feature>
<dbReference type="Proteomes" id="UP001165780">
    <property type="component" value="Unplaced"/>
</dbReference>
<name>A0A9V1EQV4_PANPR</name>
<dbReference type="InterPro" id="IPR011021">
    <property type="entry name" value="Arrestin-like_N"/>
</dbReference>
<feature type="compositionally biased region" description="Polar residues" evidence="2">
    <location>
        <begin position="130"/>
        <end position="139"/>
    </location>
</feature>
<dbReference type="Gene3D" id="2.60.40.640">
    <property type="match status" value="2"/>
</dbReference>
<dbReference type="GO" id="GO:0005768">
    <property type="term" value="C:endosome"/>
    <property type="evidence" value="ECO:0007669"/>
    <property type="project" value="TreeGrafter"/>
</dbReference>
<dbReference type="SUPFAM" id="SSF81296">
    <property type="entry name" value="E set domains"/>
    <property type="match status" value="2"/>
</dbReference>
<feature type="region of interest" description="Disordered" evidence="2">
    <location>
        <begin position="1"/>
        <end position="41"/>
    </location>
</feature>
<gene>
    <name evidence="5" type="primary">ARRDC5</name>
</gene>
<dbReference type="PANTHER" id="PTHR11188">
    <property type="entry name" value="ARRESTIN DOMAIN CONTAINING PROTEIN"/>
    <property type="match status" value="1"/>
</dbReference>
<dbReference type="SMART" id="SM01017">
    <property type="entry name" value="Arrestin_C"/>
    <property type="match status" value="1"/>
</dbReference>
<organism evidence="4 5">
    <name type="scientific">Panthera pardus</name>
    <name type="common">Leopard</name>
    <name type="synonym">Felis pardus</name>
    <dbReference type="NCBI Taxonomy" id="9691"/>
    <lineage>
        <taxon>Eukaryota</taxon>
        <taxon>Metazoa</taxon>
        <taxon>Chordata</taxon>
        <taxon>Craniata</taxon>
        <taxon>Vertebrata</taxon>
        <taxon>Euteleostomi</taxon>
        <taxon>Mammalia</taxon>
        <taxon>Eutheria</taxon>
        <taxon>Laurasiatheria</taxon>
        <taxon>Carnivora</taxon>
        <taxon>Feliformia</taxon>
        <taxon>Felidae</taxon>
        <taxon>Pantherinae</taxon>
        <taxon>Panthera</taxon>
    </lineage>
</organism>
<proteinExistence type="inferred from homology"/>
<keyword evidence="4" id="KW-1185">Reference proteome</keyword>
<dbReference type="PANTHER" id="PTHR11188:SF172">
    <property type="entry name" value="ARRESTIN DOMAIN-CONTAINING PROTEIN 5"/>
    <property type="match status" value="1"/>
</dbReference>
<reference evidence="5" key="1">
    <citation type="submission" date="2025-08" db="UniProtKB">
        <authorList>
            <consortium name="RefSeq"/>
        </authorList>
    </citation>
    <scope>IDENTIFICATION</scope>
    <source>
        <tissue evidence="5">Whole blood</tissue>
    </source>
</reference>
<protein>
    <submittedName>
        <fullName evidence="5">Arrestin domain-containing protein 5</fullName>
    </submittedName>
</protein>
<evidence type="ECO:0000313" key="5">
    <source>
        <dbReference type="RefSeq" id="XP_019286261.2"/>
    </source>
</evidence>
<dbReference type="Pfam" id="PF00339">
    <property type="entry name" value="Arrestin_N"/>
    <property type="match status" value="1"/>
</dbReference>
<dbReference type="GeneID" id="109255873"/>
<dbReference type="GO" id="GO:0005886">
    <property type="term" value="C:plasma membrane"/>
    <property type="evidence" value="ECO:0007669"/>
    <property type="project" value="TreeGrafter"/>
</dbReference>
<accession>A0A9V1EQV4</accession>
<dbReference type="InterPro" id="IPR050357">
    <property type="entry name" value="Arrestin_domain-protein"/>
</dbReference>
<dbReference type="Pfam" id="PF02752">
    <property type="entry name" value="Arrestin_C"/>
    <property type="match status" value="1"/>
</dbReference>
<feature type="region of interest" description="Disordered" evidence="2">
    <location>
        <begin position="104"/>
        <end position="139"/>
    </location>
</feature>
<dbReference type="CTD" id="645432"/>
<dbReference type="AlphaFoldDB" id="A0A9V1EQV4"/>
<dbReference type="InterPro" id="IPR014752">
    <property type="entry name" value="Arrestin-like_C"/>
</dbReference>
<comment type="similarity">
    <text evidence="1">Belongs to the arrestin family.</text>
</comment>
<evidence type="ECO:0000259" key="3">
    <source>
        <dbReference type="SMART" id="SM01017"/>
    </source>
</evidence>
<evidence type="ECO:0000313" key="4">
    <source>
        <dbReference type="Proteomes" id="UP001165780"/>
    </source>
</evidence>
<evidence type="ECO:0000256" key="1">
    <source>
        <dbReference type="ARBA" id="ARBA00005298"/>
    </source>
</evidence>
<dbReference type="KEGG" id="ppad:109255873"/>
<dbReference type="InterPro" id="IPR014756">
    <property type="entry name" value="Ig_E-set"/>
</dbReference>
<dbReference type="InterPro" id="IPR011022">
    <property type="entry name" value="Arrestin_C-like"/>
</dbReference>
<dbReference type="GO" id="GO:0015031">
    <property type="term" value="P:protein transport"/>
    <property type="evidence" value="ECO:0007669"/>
    <property type="project" value="TreeGrafter"/>
</dbReference>
<evidence type="ECO:0000256" key="2">
    <source>
        <dbReference type="SAM" id="MobiDB-lite"/>
    </source>
</evidence>
<dbReference type="RefSeq" id="XP_019286261.2">
    <property type="nucleotide sequence ID" value="XM_019430716.2"/>
</dbReference>
<sequence>MTMEAGEPNQRMNPEKRAYRTWGPSDRAEHPLGLVPRSSPSLSRAHDAYLTGVLRELSPPRPPASWHDDRRSQCGRSVRVCGCFCIFICYFLGKRGQVVVSPTSEDFGIPKTSRPPEQQPRLPSRPLEAPSQNPGWMMSQTGDLAAAKEPGLSVSWGRGEDVPPPPQPPMSVVKSIELVLPKDVVYPAGSSIEGQVVLMLNSTLVDPVVKVELVGRGYVEWNEEIGASRDYSRDVICNNKADYVHKTKTFPVEDNWLSAGSHTFDFHFNLPPRLPSTFASKIGHVSYFVQASCMGREHVLAKKRTYLSIQGTSDFHQENALQSPVFVEAEKKVSYNCCMQGTICLQIQMEKNTFAPGEGIVFTTEISNHSGKSIKTVVFALYAHVRYEGFTPKAERRSREDSSELLRQEANTQIAPFDATKIVSTLNLPQVLSVSSSTRDGEIMSTRYELVSTVHLPWSLTCVKAKVPIIVTGAPVDTAGCQPLEGAALPVSQECRN</sequence>